<dbReference type="EMBL" id="NBNE01016857">
    <property type="protein sequence ID" value="OWY93012.1"/>
    <property type="molecule type" value="Genomic_DNA"/>
</dbReference>
<feature type="coiled-coil region" evidence="1">
    <location>
        <begin position="8"/>
        <end position="35"/>
    </location>
</feature>
<reference evidence="3" key="1">
    <citation type="submission" date="2017-03" db="EMBL/GenBank/DDBJ databases">
        <title>Phytopthora megakarya and P. palmivora, two closely related causual agents of cacao black pod achieved similar genome size and gene model numbers by different mechanisms.</title>
        <authorList>
            <person name="Ali S."/>
            <person name="Shao J."/>
            <person name="Larry D.J."/>
            <person name="Kronmiller B."/>
            <person name="Shen D."/>
            <person name="Strem M.D."/>
            <person name="Melnick R.L."/>
            <person name="Guiltinan M.J."/>
            <person name="Tyler B.M."/>
            <person name="Meinhardt L.W."/>
            <person name="Bailey B.A."/>
        </authorList>
    </citation>
    <scope>NUCLEOTIDE SEQUENCE [LARGE SCALE GENOMIC DNA]</scope>
    <source>
        <strain evidence="3">zdho120</strain>
    </source>
</reference>
<proteinExistence type="predicted"/>
<sequence length="179" mass="21000">MENKLFSEHEMNAVIKSHQEKYDRLENRFQFALRSNEILTKGVNHGRSEYLVWIQAFKKSHENRHKILCQTDPKETTLTPKRRERNRDVVRRVKRLEKANSALSSRLRLEDMDPEALGLMVDGEFSFSTCSSVSQRTYRSLFLDHRLRTRLNRLGDFGPRLSNSPYSEGCLQDRVGGWA</sequence>
<evidence type="ECO:0000313" key="2">
    <source>
        <dbReference type="EMBL" id="OWY93012.1"/>
    </source>
</evidence>
<evidence type="ECO:0000313" key="3">
    <source>
        <dbReference type="Proteomes" id="UP000198211"/>
    </source>
</evidence>
<dbReference type="Proteomes" id="UP000198211">
    <property type="component" value="Unassembled WGS sequence"/>
</dbReference>
<keyword evidence="3" id="KW-1185">Reference proteome</keyword>
<dbReference type="AlphaFoldDB" id="A0A225UIX3"/>
<gene>
    <name evidence="2" type="ORF">PHMEG_00037740</name>
</gene>
<protein>
    <submittedName>
        <fullName evidence="2">Uncharacterized protein</fullName>
    </submittedName>
</protein>
<organism evidence="2 3">
    <name type="scientific">Phytophthora megakarya</name>
    <dbReference type="NCBI Taxonomy" id="4795"/>
    <lineage>
        <taxon>Eukaryota</taxon>
        <taxon>Sar</taxon>
        <taxon>Stramenopiles</taxon>
        <taxon>Oomycota</taxon>
        <taxon>Peronosporomycetes</taxon>
        <taxon>Peronosporales</taxon>
        <taxon>Peronosporaceae</taxon>
        <taxon>Phytophthora</taxon>
    </lineage>
</organism>
<comment type="caution">
    <text evidence="2">The sequence shown here is derived from an EMBL/GenBank/DDBJ whole genome shotgun (WGS) entry which is preliminary data.</text>
</comment>
<evidence type="ECO:0000256" key="1">
    <source>
        <dbReference type="SAM" id="Coils"/>
    </source>
</evidence>
<keyword evidence="1" id="KW-0175">Coiled coil</keyword>
<accession>A0A225UIX3</accession>
<name>A0A225UIX3_9STRA</name>